<evidence type="ECO:0000313" key="3">
    <source>
        <dbReference type="Proteomes" id="UP000219788"/>
    </source>
</evidence>
<organism evidence="2 3">
    <name type="scientific">Edwardsiella tarda</name>
    <dbReference type="NCBI Taxonomy" id="636"/>
    <lineage>
        <taxon>Bacteria</taxon>
        <taxon>Pseudomonadati</taxon>
        <taxon>Pseudomonadota</taxon>
        <taxon>Gammaproteobacteria</taxon>
        <taxon>Enterobacterales</taxon>
        <taxon>Hafniaceae</taxon>
        <taxon>Edwardsiella</taxon>
    </lineage>
</organism>
<dbReference type="AlphaFoldDB" id="A0A2A7U792"/>
<comment type="caution">
    <text evidence="2">The sequence shown here is derived from an EMBL/GenBank/DDBJ whole genome shotgun (WGS) entry which is preliminary data.</text>
</comment>
<reference evidence="3" key="1">
    <citation type="submission" date="2017-09" db="EMBL/GenBank/DDBJ databases">
        <title>FDA dAtabase for Regulatory Grade micrObial Sequences (FDA-ARGOS): Supporting development and validation of Infectious Disease Dx tests.</title>
        <authorList>
            <person name="Goldberg B."/>
            <person name="Campos J."/>
            <person name="Tallon L."/>
            <person name="Sadzewicz L."/>
            <person name="Ott S."/>
            <person name="Zhao X."/>
            <person name="Nagaraj S."/>
            <person name="Vavikolanu K."/>
            <person name="Aluvathingal J."/>
            <person name="Nadendla S."/>
            <person name="Geyer C."/>
            <person name="Sichtig H."/>
        </authorList>
    </citation>
    <scope>NUCLEOTIDE SEQUENCE [LARGE SCALE GENOMIC DNA]</scope>
    <source>
        <strain evidence="3">FDAARGOS_370</strain>
    </source>
</reference>
<proteinExistence type="predicted"/>
<protein>
    <submittedName>
        <fullName evidence="2">Uncharacterized protein</fullName>
    </submittedName>
</protein>
<dbReference type="Gene3D" id="1.20.5.170">
    <property type="match status" value="1"/>
</dbReference>
<evidence type="ECO:0000313" key="2">
    <source>
        <dbReference type="EMBL" id="PEH74276.1"/>
    </source>
</evidence>
<dbReference type="Proteomes" id="UP000219788">
    <property type="component" value="Unassembled WGS sequence"/>
</dbReference>
<feature type="coiled-coil region" evidence="1">
    <location>
        <begin position="197"/>
        <end position="231"/>
    </location>
</feature>
<gene>
    <name evidence="2" type="ORF">CRM76_01140</name>
</gene>
<evidence type="ECO:0000256" key="1">
    <source>
        <dbReference type="SAM" id="Coils"/>
    </source>
</evidence>
<accession>A0A2A7U792</accession>
<dbReference type="EMBL" id="PDDV01000006">
    <property type="protein sequence ID" value="PEH74276.1"/>
    <property type="molecule type" value="Genomic_DNA"/>
</dbReference>
<name>A0A2A7U792_EDWTA</name>
<keyword evidence="1" id="KW-0175">Coiled coil</keyword>
<sequence>MKIESIIYINNNRVNAKENITFGKFADMKLRPALVAYTKVNTTENAAFKAHRNALTASKNEKIAVTDGAISKSETNALNTVRKHARDKGETIVSIATFVMKTVKLPVHVIITNKGAYAHGAEIIVSNTKETHGDSVKQRRKIFDGRVVSFETKHGSAIRMNFNAYEFAPVDLSGIEDDADYQALADAVAAAPVVTVASDKDQEIATLKARVAELETENAALREEVANLKETAPVAVETVSVVEETKAIDSDADELEMLLNMAPATPAVVEEVTAVVVEEVKEETVKVIEDTVEVKETRDARIASLFGNYYRGESVPADLWYDLMRNQMPTYWKRYVTPATGEAMSDYYFDAHMTDRDAWVLNDGEVEEECVYLSMFA</sequence>
<dbReference type="RefSeq" id="WP_098142554.1">
    <property type="nucleotide sequence ID" value="NZ_PDDV01000006.1"/>
</dbReference>